<dbReference type="Pfam" id="PF13601">
    <property type="entry name" value="HTH_34"/>
    <property type="match status" value="1"/>
</dbReference>
<dbReference type="RefSeq" id="WP_166397975.1">
    <property type="nucleotide sequence ID" value="NZ_CP045121.1"/>
</dbReference>
<protein>
    <submittedName>
        <fullName evidence="2">ArsR family transcriptional regulator</fullName>
    </submittedName>
</protein>
<evidence type="ECO:0000313" key="3">
    <source>
        <dbReference type="Proteomes" id="UP000502706"/>
    </source>
</evidence>
<dbReference type="InterPro" id="IPR011991">
    <property type="entry name" value="ArsR-like_HTH"/>
</dbReference>
<dbReference type="CDD" id="cd00090">
    <property type="entry name" value="HTH_ARSR"/>
    <property type="match status" value="1"/>
</dbReference>
<dbReference type="EMBL" id="CP045121">
    <property type="protein sequence ID" value="QIN80304.1"/>
    <property type="molecule type" value="Genomic_DNA"/>
</dbReference>
<evidence type="ECO:0000313" key="2">
    <source>
        <dbReference type="EMBL" id="QIN80304.1"/>
    </source>
</evidence>
<dbReference type="Gene3D" id="1.10.10.10">
    <property type="entry name" value="Winged helix-like DNA-binding domain superfamily/Winged helix DNA-binding domain"/>
    <property type="match status" value="1"/>
</dbReference>
<evidence type="ECO:0000259" key="1">
    <source>
        <dbReference type="Pfam" id="PF13601"/>
    </source>
</evidence>
<sequence length="108" mass="12060">MKENAENPAGLDRLVHEPARLIILTALSELESADFLFLLRLAGLTKGNLSSHLDKLEAAGLVEVEKRFVGKKTNTLIRITGSGRAAVEEHWRRLDDLRHRSLQGNPRP</sequence>
<dbReference type="AlphaFoldDB" id="A0A6G8Q1E6"/>
<dbReference type="SUPFAM" id="SSF46785">
    <property type="entry name" value="Winged helix' DNA-binding domain"/>
    <property type="match status" value="1"/>
</dbReference>
<dbReference type="InterPro" id="IPR036388">
    <property type="entry name" value="WH-like_DNA-bd_sf"/>
</dbReference>
<organism evidence="2 3">
    <name type="scientific">Rubrobacter marinus</name>
    <dbReference type="NCBI Taxonomy" id="2653852"/>
    <lineage>
        <taxon>Bacteria</taxon>
        <taxon>Bacillati</taxon>
        <taxon>Actinomycetota</taxon>
        <taxon>Rubrobacteria</taxon>
        <taxon>Rubrobacterales</taxon>
        <taxon>Rubrobacteraceae</taxon>
        <taxon>Rubrobacter</taxon>
    </lineage>
</organism>
<accession>A0A6G8Q1E6</accession>
<dbReference type="KEGG" id="rmar:GBA65_19270"/>
<dbReference type="InterPro" id="IPR036390">
    <property type="entry name" value="WH_DNA-bd_sf"/>
</dbReference>
<keyword evidence="3" id="KW-1185">Reference proteome</keyword>
<proteinExistence type="predicted"/>
<dbReference type="PANTHER" id="PTHR37318">
    <property type="entry name" value="BSL7504 PROTEIN"/>
    <property type="match status" value="1"/>
</dbReference>
<feature type="domain" description="Winged helix DNA-binding" evidence="1">
    <location>
        <begin position="20"/>
        <end position="96"/>
    </location>
</feature>
<dbReference type="PANTHER" id="PTHR37318:SF1">
    <property type="entry name" value="BSL7504 PROTEIN"/>
    <property type="match status" value="1"/>
</dbReference>
<reference evidence="2 3" key="1">
    <citation type="submission" date="2019-10" db="EMBL/GenBank/DDBJ databases">
        <title>Rubrobacter sp nov SCSIO 52915 isolated from a deep-sea sediment in the South China Sea.</title>
        <authorList>
            <person name="Chen R.W."/>
        </authorList>
    </citation>
    <scope>NUCLEOTIDE SEQUENCE [LARGE SCALE GENOMIC DNA]</scope>
    <source>
        <strain evidence="2 3">SCSIO 52915</strain>
    </source>
</reference>
<dbReference type="InterPro" id="IPR027395">
    <property type="entry name" value="WH_DNA-bd_dom"/>
</dbReference>
<name>A0A6G8Q1E6_9ACTN</name>
<dbReference type="Proteomes" id="UP000502706">
    <property type="component" value="Chromosome"/>
</dbReference>
<gene>
    <name evidence="2" type="ORF">GBA65_19270</name>
</gene>